<proteinExistence type="predicted"/>
<comment type="caution">
    <text evidence="1">The sequence shown here is derived from an EMBL/GenBank/DDBJ whole genome shotgun (WGS) entry which is preliminary data.</text>
</comment>
<dbReference type="AlphaFoldDB" id="A0A087S3T3"/>
<keyword evidence="2" id="KW-1185">Reference proteome</keyword>
<dbReference type="Proteomes" id="UP000029387">
    <property type="component" value="Unassembled WGS sequence"/>
</dbReference>
<dbReference type="EMBL" id="JOSZ01000001">
    <property type="protein sequence ID" value="KFM20387.1"/>
    <property type="molecule type" value="Genomic_DNA"/>
</dbReference>
<gene>
    <name evidence="1" type="ORF">AAA799P11_00134</name>
</gene>
<accession>A0A087S3T3</accession>
<reference evidence="1 2" key="1">
    <citation type="submission" date="2014-06" db="EMBL/GenBank/DDBJ databases">
        <authorList>
            <person name="Ngugi D.K."/>
            <person name="Blom J."/>
            <person name="Alam I."/>
            <person name="Rashid M."/>
            <person name="Baalawi W."/>
            <person name="Zhang G."/>
            <person name="Hikmawan T."/>
            <person name="Guan Y."/>
            <person name="Antunes A."/>
            <person name="Siam R."/>
            <person name="El-Dorry H."/>
            <person name="Bajic V."/>
            <person name="Stingl U."/>
        </authorList>
    </citation>
    <scope>NUCLEOTIDE SEQUENCE [LARGE SCALE GENOMIC DNA]</scope>
    <source>
        <strain evidence="1">SCGC AAA799-P11</strain>
    </source>
</reference>
<evidence type="ECO:0000313" key="2">
    <source>
        <dbReference type="Proteomes" id="UP000029387"/>
    </source>
</evidence>
<evidence type="ECO:0000313" key="1">
    <source>
        <dbReference type="EMBL" id="KFM20387.1"/>
    </source>
</evidence>
<organism evidence="1 2">
    <name type="scientific">Marine Group I thaumarchaeote SCGC AAA799-P11</name>
    <dbReference type="NCBI Taxonomy" id="1502295"/>
    <lineage>
        <taxon>Archaea</taxon>
        <taxon>Nitrososphaerota</taxon>
        <taxon>Marine Group I</taxon>
    </lineage>
</organism>
<protein>
    <submittedName>
        <fullName evidence="1">Uncharacterized protein</fullName>
    </submittedName>
</protein>
<name>A0A087S3T3_9ARCH</name>
<sequence>MNLYDKKIIKCSRCKKTVGEIDMDVKIVDVVCKNCKKYDQDELSYEYLNKRMIETVFP</sequence>